<evidence type="ECO:0000259" key="2">
    <source>
        <dbReference type="Pfam" id="PF13568"/>
    </source>
</evidence>
<dbReference type="RefSeq" id="WP_168137745.1">
    <property type="nucleotide sequence ID" value="NZ_JAAVJR010000003.1"/>
</dbReference>
<feature type="signal peptide" evidence="1">
    <location>
        <begin position="1"/>
        <end position="19"/>
    </location>
</feature>
<dbReference type="Proteomes" id="UP000703674">
    <property type="component" value="Unassembled WGS sequence"/>
</dbReference>
<evidence type="ECO:0000313" key="4">
    <source>
        <dbReference type="Proteomes" id="UP000703674"/>
    </source>
</evidence>
<name>A0ABX1D0E1_9FLAO</name>
<dbReference type="InterPro" id="IPR025665">
    <property type="entry name" value="Beta-barrel_OMP_2"/>
</dbReference>
<keyword evidence="1" id="KW-0732">Signal</keyword>
<evidence type="ECO:0000313" key="3">
    <source>
        <dbReference type="EMBL" id="NJW52629.1"/>
    </source>
</evidence>
<keyword evidence="4" id="KW-1185">Reference proteome</keyword>
<proteinExistence type="predicted"/>
<organism evidence="3 4">
    <name type="scientific">Salinimicrobium oceani</name>
    <dbReference type="NCBI Taxonomy" id="2722702"/>
    <lineage>
        <taxon>Bacteria</taxon>
        <taxon>Pseudomonadati</taxon>
        <taxon>Bacteroidota</taxon>
        <taxon>Flavobacteriia</taxon>
        <taxon>Flavobacteriales</taxon>
        <taxon>Flavobacteriaceae</taxon>
        <taxon>Salinimicrobium</taxon>
    </lineage>
</organism>
<feature type="domain" description="Outer membrane protein beta-barrel" evidence="2">
    <location>
        <begin position="19"/>
        <end position="183"/>
    </location>
</feature>
<dbReference type="PROSITE" id="PS51257">
    <property type="entry name" value="PROKAR_LIPOPROTEIN"/>
    <property type="match status" value="1"/>
</dbReference>
<reference evidence="3 4" key="1">
    <citation type="submission" date="2020-03" db="EMBL/GenBank/DDBJ databases">
        <title>Salinimicrobium sp. nov, isolated from SCS.</title>
        <authorList>
            <person name="Cao W.R."/>
        </authorList>
    </citation>
    <scope>NUCLEOTIDE SEQUENCE [LARGE SCALE GENOMIC DNA]</scope>
    <source>
        <strain evidence="4">J15B91</strain>
    </source>
</reference>
<dbReference type="Pfam" id="PF13568">
    <property type="entry name" value="OMP_b-brl_2"/>
    <property type="match status" value="1"/>
</dbReference>
<gene>
    <name evidence="3" type="ORF">HC175_06820</name>
</gene>
<accession>A0ABX1D0E1</accession>
<feature type="chain" id="PRO_5045500244" evidence="1">
    <location>
        <begin position="20"/>
        <end position="207"/>
    </location>
</feature>
<protein>
    <submittedName>
        <fullName evidence="3">PorT family protein</fullName>
    </submittedName>
</protein>
<comment type="caution">
    <text evidence="3">The sequence shown here is derived from an EMBL/GenBank/DDBJ whole genome shotgun (WGS) entry which is preliminary data.</text>
</comment>
<sequence>MKKVLLFAFVALFACTITAQQVNFGAKAGVNFASIGGDETEEWDGKTGFHLGLISEILLSEKFAFQPEILYSSQGAKAEGTETFEGITASYEAKLKLDYVNIPLLAKYYISPNFNIHVGPQLGFLVKSEGEAEYSFMGESETETEDLKDDTKGVDFALAAGLGYKLEMGLFFEARYNLGLSNIWDYEDEDDFSQKNNVIQLSVGFMF</sequence>
<dbReference type="EMBL" id="JAAVJR010000003">
    <property type="protein sequence ID" value="NJW52629.1"/>
    <property type="molecule type" value="Genomic_DNA"/>
</dbReference>
<evidence type="ECO:0000256" key="1">
    <source>
        <dbReference type="SAM" id="SignalP"/>
    </source>
</evidence>
<dbReference type="InterPro" id="IPR011250">
    <property type="entry name" value="OMP/PagP_B-barrel"/>
</dbReference>
<dbReference type="SUPFAM" id="SSF56925">
    <property type="entry name" value="OMPA-like"/>
    <property type="match status" value="1"/>
</dbReference>